<dbReference type="SMART" id="SM00353">
    <property type="entry name" value="HLH"/>
    <property type="match status" value="1"/>
</dbReference>
<dbReference type="EMBL" id="MVGT01001400">
    <property type="protein sequence ID" value="OVA12289.1"/>
    <property type="molecule type" value="Genomic_DNA"/>
</dbReference>
<evidence type="ECO:0000256" key="2">
    <source>
        <dbReference type="ARBA" id="ARBA00023125"/>
    </source>
</evidence>
<evidence type="ECO:0000313" key="6">
    <source>
        <dbReference type="EMBL" id="OVA12289.1"/>
    </source>
</evidence>
<gene>
    <name evidence="6" type="ORF">BVC80_1575g1</name>
</gene>
<keyword evidence="2" id="KW-0238">DNA-binding</keyword>
<dbReference type="InterPro" id="IPR036638">
    <property type="entry name" value="HLH_DNA-bd_sf"/>
</dbReference>
<dbReference type="Gene3D" id="4.10.280.10">
    <property type="entry name" value="Helix-loop-helix DNA-binding domain"/>
    <property type="match status" value="1"/>
</dbReference>
<name>A0A200QP96_MACCD</name>
<dbReference type="GO" id="GO:0090575">
    <property type="term" value="C:RNA polymerase II transcription regulator complex"/>
    <property type="evidence" value="ECO:0007669"/>
    <property type="project" value="TreeGrafter"/>
</dbReference>
<evidence type="ECO:0000313" key="7">
    <source>
        <dbReference type="Proteomes" id="UP000195402"/>
    </source>
</evidence>
<keyword evidence="3" id="KW-0804">Transcription</keyword>
<evidence type="ECO:0000256" key="3">
    <source>
        <dbReference type="ARBA" id="ARBA00023163"/>
    </source>
</evidence>
<evidence type="ECO:0000259" key="5">
    <source>
        <dbReference type="PROSITE" id="PS50888"/>
    </source>
</evidence>
<dbReference type="InParanoid" id="A0A200QP96"/>
<reference evidence="6 7" key="1">
    <citation type="journal article" date="2017" name="Mol. Plant">
        <title>The Genome of Medicinal Plant Macleaya cordata Provides New Insights into Benzylisoquinoline Alkaloids Metabolism.</title>
        <authorList>
            <person name="Liu X."/>
            <person name="Liu Y."/>
            <person name="Huang P."/>
            <person name="Ma Y."/>
            <person name="Qing Z."/>
            <person name="Tang Q."/>
            <person name="Cao H."/>
            <person name="Cheng P."/>
            <person name="Zheng Y."/>
            <person name="Yuan Z."/>
            <person name="Zhou Y."/>
            <person name="Liu J."/>
            <person name="Tang Z."/>
            <person name="Zhuo Y."/>
            <person name="Zhang Y."/>
            <person name="Yu L."/>
            <person name="Huang J."/>
            <person name="Yang P."/>
            <person name="Peng Q."/>
            <person name="Zhang J."/>
            <person name="Jiang W."/>
            <person name="Zhang Z."/>
            <person name="Lin K."/>
            <person name="Ro D.K."/>
            <person name="Chen X."/>
            <person name="Xiong X."/>
            <person name="Shang Y."/>
            <person name="Huang S."/>
            <person name="Zeng J."/>
        </authorList>
    </citation>
    <scope>NUCLEOTIDE SEQUENCE [LARGE SCALE GENOMIC DNA]</scope>
    <source>
        <strain evidence="7">cv. BLH2017</strain>
        <tissue evidence="6">Root</tissue>
    </source>
</reference>
<dbReference type="AlphaFoldDB" id="A0A200QP96"/>
<feature type="domain" description="BHLH" evidence="5">
    <location>
        <begin position="85"/>
        <end position="137"/>
    </location>
</feature>
<dbReference type="Proteomes" id="UP000195402">
    <property type="component" value="Unassembled WGS sequence"/>
</dbReference>
<dbReference type="CDD" id="cd18914">
    <property type="entry name" value="bHLH_AtORG2_like"/>
    <property type="match status" value="1"/>
</dbReference>
<protein>
    <submittedName>
        <fullName evidence="6">Myc-type</fullName>
    </submittedName>
</protein>
<sequence length="282" mass="32073">MNYISPNLCPLHQSHELLSFQSSSNPYCQDQHKIHEDHMLLVSPPNTLGGCIILPTRQNKSSRCRRRRLSLTAEGGTDTADLNKRKKIMHRDVERQRREAMANLYKSLRSLLPHEYLKGKRSIGDHVNEATKYIRNLQNKIQELGEKRDRMKIKLSSASSNNSSTTADQHHHHHPDVERAISFPDHHHLNRVAVTVQQCLVGIEIVISYCELGFGGVGSSVFSLSKVLDQLVHEEGLNVISCVSTKVQQTSFHTILSETLDYVKFTNIDELPVILNLIFKIK</sequence>
<dbReference type="OMA" id="MKHRAIE"/>
<dbReference type="Pfam" id="PF00010">
    <property type="entry name" value="HLH"/>
    <property type="match status" value="1"/>
</dbReference>
<comment type="caution">
    <text evidence="6">The sequence shown here is derived from an EMBL/GenBank/DDBJ whole genome shotgun (WGS) entry which is preliminary data.</text>
</comment>
<keyword evidence="7" id="KW-1185">Reference proteome</keyword>
<dbReference type="InterPro" id="IPR015660">
    <property type="entry name" value="MASH1/Ascl1a-like"/>
</dbReference>
<evidence type="ECO:0000256" key="4">
    <source>
        <dbReference type="SAM" id="Coils"/>
    </source>
</evidence>
<dbReference type="SUPFAM" id="SSF47459">
    <property type="entry name" value="HLH, helix-loop-helix DNA-binding domain"/>
    <property type="match status" value="1"/>
</dbReference>
<dbReference type="GO" id="GO:0000977">
    <property type="term" value="F:RNA polymerase II transcription regulatory region sequence-specific DNA binding"/>
    <property type="evidence" value="ECO:0007669"/>
    <property type="project" value="TreeGrafter"/>
</dbReference>
<dbReference type="InterPro" id="IPR011598">
    <property type="entry name" value="bHLH_dom"/>
</dbReference>
<proteinExistence type="predicted"/>
<dbReference type="PROSITE" id="PS50888">
    <property type="entry name" value="BHLH"/>
    <property type="match status" value="1"/>
</dbReference>
<organism evidence="6 7">
    <name type="scientific">Macleaya cordata</name>
    <name type="common">Five-seeded plume-poppy</name>
    <name type="synonym">Bocconia cordata</name>
    <dbReference type="NCBI Taxonomy" id="56857"/>
    <lineage>
        <taxon>Eukaryota</taxon>
        <taxon>Viridiplantae</taxon>
        <taxon>Streptophyta</taxon>
        <taxon>Embryophyta</taxon>
        <taxon>Tracheophyta</taxon>
        <taxon>Spermatophyta</taxon>
        <taxon>Magnoliopsida</taxon>
        <taxon>Ranunculales</taxon>
        <taxon>Papaveraceae</taxon>
        <taxon>Papaveroideae</taxon>
        <taxon>Macleaya</taxon>
    </lineage>
</organism>
<dbReference type="GO" id="GO:0000981">
    <property type="term" value="F:DNA-binding transcription factor activity, RNA polymerase II-specific"/>
    <property type="evidence" value="ECO:0007669"/>
    <property type="project" value="TreeGrafter"/>
</dbReference>
<accession>A0A200QP96</accession>
<dbReference type="OrthoDB" id="1935281at2759"/>
<keyword evidence="1" id="KW-0805">Transcription regulation</keyword>
<dbReference type="GO" id="GO:0046983">
    <property type="term" value="F:protein dimerization activity"/>
    <property type="evidence" value="ECO:0007669"/>
    <property type="project" value="InterPro"/>
</dbReference>
<feature type="coiled-coil region" evidence="4">
    <location>
        <begin position="127"/>
        <end position="161"/>
    </location>
</feature>
<dbReference type="PANTHER" id="PTHR13935">
    <property type="entry name" value="ACHAETE-SCUTE TRANSCRIPTION FACTOR-RELATED"/>
    <property type="match status" value="1"/>
</dbReference>
<evidence type="ECO:0000256" key="1">
    <source>
        <dbReference type="ARBA" id="ARBA00023015"/>
    </source>
</evidence>
<keyword evidence="4" id="KW-0175">Coiled coil</keyword>
<dbReference type="PANTHER" id="PTHR13935:SF106">
    <property type="entry name" value="ACHAETE-SCUTE COMPLEX PROTEIN T5-RELATED"/>
    <property type="match status" value="1"/>
</dbReference>